<evidence type="ECO:0000256" key="4">
    <source>
        <dbReference type="ARBA" id="ARBA00022692"/>
    </source>
</evidence>
<keyword evidence="13" id="KW-1185">Reference proteome</keyword>
<feature type="compositionally biased region" description="Polar residues" evidence="10">
    <location>
        <begin position="433"/>
        <end position="447"/>
    </location>
</feature>
<feature type="compositionally biased region" description="Polar residues" evidence="10">
    <location>
        <begin position="392"/>
        <end position="414"/>
    </location>
</feature>
<feature type="transmembrane region" description="Helical" evidence="11">
    <location>
        <begin position="32"/>
        <end position="51"/>
    </location>
</feature>
<keyword evidence="6" id="KW-0297">G-protein coupled receptor</keyword>
<evidence type="ECO:0000256" key="8">
    <source>
        <dbReference type="ARBA" id="ARBA00023170"/>
    </source>
</evidence>
<sequence length="606" mass="68226">MAPLSMRDLLGKGDVVVIQPYAVPDPITYPTLIFNMVFRTTMGFLAIFACLVPLRILYRNKEFAAIVFVVNDLGICLINTINALIWHNDNMDEWFMGYGWCDLHPYLYVPMMTLFTTSVLAHSRSMAEKLSLVRANPMTKAERRRTYILQSLIMFPLPIIQMAWMYPLTAQRFVVTTLVGCDWRVDGSWPWLTFFILPIPILSIWAGIYAFITWRRYRVLRKSTRGVFASDSAAAARSNRTARRLYLLTLTILIPYVPLTCAFAALNISQNYPIRSFNFHKIHYEAEPFPWNSILIVPSTELPFVFLNAKYIPIFSGLLILFFFGGTQDAINDYRRVLVSFGLGRIFPILHNEYHRDKPDTDLRTITVDSDDDGKIALKSTAKTSTFRLKNLGHSSKASDGSDATKNRTMSSSPDDCPDLISPVEHVDWQPAAVSSATHRRNGSPSTPKDRPTTPLREYFSTPTAPGDQPILAPERTANPFLFRTHINLPPISLPKFSFLRRKQGRAGGSSDPDASSTRHIAVATPASPNDHVHRIDSATSNSSFTLRDHSRSKISTCVWSEDGDISQQGQMSNLHPLQVYPEEPEASTAQDGGVKVETQITQNAR</sequence>
<feature type="transmembrane region" description="Helical" evidence="11">
    <location>
        <begin position="106"/>
        <end position="127"/>
    </location>
</feature>
<proteinExistence type="inferred from homology"/>
<feature type="region of interest" description="Disordered" evidence="10">
    <location>
        <begin position="567"/>
        <end position="606"/>
    </location>
</feature>
<feature type="compositionally biased region" description="Polar residues" evidence="10">
    <location>
        <begin position="567"/>
        <end position="576"/>
    </location>
</feature>
<dbReference type="InterPro" id="IPR001499">
    <property type="entry name" value="GPCR_STE3"/>
</dbReference>
<feature type="transmembrane region" description="Helical" evidence="11">
    <location>
        <begin position="305"/>
        <end position="326"/>
    </location>
</feature>
<evidence type="ECO:0000256" key="9">
    <source>
        <dbReference type="ARBA" id="ARBA00023224"/>
    </source>
</evidence>
<evidence type="ECO:0000256" key="5">
    <source>
        <dbReference type="ARBA" id="ARBA00022989"/>
    </source>
</evidence>
<dbReference type="AlphaFoldDB" id="A0A9P9A6E3"/>
<comment type="subcellular location">
    <subcellularLocation>
        <location evidence="1">Membrane</location>
        <topology evidence="1">Multi-pass membrane protein</topology>
    </subcellularLocation>
</comment>
<feature type="transmembrane region" description="Helical" evidence="11">
    <location>
        <begin position="189"/>
        <end position="212"/>
    </location>
</feature>
<dbReference type="GO" id="GO:0000750">
    <property type="term" value="P:pheromone-dependent signal transduction involved in conjugation with cellular fusion"/>
    <property type="evidence" value="ECO:0007669"/>
    <property type="project" value="TreeGrafter"/>
</dbReference>
<comment type="caution">
    <text evidence="12">The sequence shown here is derived from an EMBL/GenBank/DDBJ whole genome shotgun (WGS) entry which is preliminary data.</text>
</comment>
<organism evidence="12 13">
    <name type="scientific">Plectosphaerella plurivora</name>
    <dbReference type="NCBI Taxonomy" id="936078"/>
    <lineage>
        <taxon>Eukaryota</taxon>
        <taxon>Fungi</taxon>
        <taxon>Dikarya</taxon>
        <taxon>Ascomycota</taxon>
        <taxon>Pezizomycotina</taxon>
        <taxon>Sordariomycetes</taxon>
        <taxon>Hypocreomycetidae</taxon>
        <taxon>Glomerellales</taxon>
        <taxon>Plectosphaerellaceae</taxon>
        <taxon>Plectosphaerella</taxon>
    </lineage>
</organism>
<name>A0A9P9A6E3_9PEZI</name>
<keyword evidence="4 11" id="KW-0812">Transmembrane</keyword>
<dbReference type="Gene3D" id="1.20.1070.10">
    <property type="entry name" value="Rhodopsin 7-helix transmembrane proteins"/>
    <property type="match status" value="1"/>
</dbReference>
<dbReference type="PANTHER" id="PTHR28097">
    <property type="entry name" value="PHEROMONE A FACTOR RECEPTOR"/>
    <property type="match status" value="1"/>
</dbReference>
<keyword evidence="9" id="KW-0807">Transducer</keyword>
<dbReference type="Proteomes" id="UP000770015">
    <property type="component" value="Unassembled WGS sequence"/>
</dbReference>
<evidence type="ECO:0000313" key="13">
    <source>
        <dbReference type="Proteomes" id="UP000770015"/>
    </source>
</evidence>
<evidence type="ECO:0000256" key="11">
    <source>
        <dbReference type="SAM" id="Phobius"/>
    </source>
</evidence>
<dbReference type="EMBL" id="JAGSXJ010000028">
    <property type="protein sequence ID" value="KAH6671581.1"/>
    <property type="molecule type" value="Genomic_DNA"/>
</dbReference>
<evidence type="ECO:0000256" key="7">
    <source>
        <dbReference type="ARBA" id="ARBA00023136"/>
    </source>
</evidence>
<keyword evidence="7 11" id="KW-0472">Membrane</keyword>
<dbReference type="PANTHER" id="PTHR28097:SF1">
    <property type="entry name" value="PHEROMONE A FACTOR RECEPTOR"/>
    <property type="match status" value="1"/>
</dbReference>
<feature type="transmembrane region" description="Helical" evidence="11">
    <location>
        <begin position="245"/>
        <end position="268"/>
    </location>
</feature>
<reference evidence="12" key="1">
    <citation type="journal article" date="2021" name="Nat. Commun.">
        <title>Genetic determinants of endophytism in the Arabidopsis root mycobiome.</title>
        <authorList>
            <person name="Mesny F."/>
            <person name="Miyauchi S."/>
            <person name="Thiergart T."/>
            <person name="Pickel B."/>
            <person name="Atanasova L."/>
            <person name="Karlsson M."/>
            <person name="Huettel B."/>
            <person name="Barry K.W."/>
            <person name="Haridas S."/>
            <person name="Chen C."/>
            <person name="Bauer D."/>
            <person name="Andreopoulos W."/>
            <person name="Pangilinan J."/>
            <person name="LaButti K."/>
            <person name="Riley R."/>
            <person name="Lipzen A."/>
            <person name="Clum A."/>
            <person name="Drula E."/>
            <person name="Henrissat B."/>
            <person name="Kohler A."/>
            <person name="Grigoriev I.V."/>
            <person name="Martin F.M."/>
            <person name="Hacquard S."/>
        </authorList>
    </citation>
    <scope>NUCLEOTIDE SEQUENCE</scope>
    <source>
        <strain evidence="12">MPI-SDFR-AT-0117</strain>
    </source>
</reference>
<evidence type="ECO:0000256" key="6">
    <source>
        <dbReference type="ARBA" id="ARBA00023040"/>
    </source>
</evidence>
<comment type="similarity">
    <text evidence="2">Belongs to the G-protein coupled receptor 4 family.</text>
</comment>
<dbReference type="GO" id="GO:0005886">
    <property type="term" value="C:plasma membrane"/>
    <property type="evidence" value="ECO:0007669"/>
    <property type="project" value="TreeGrafter"/>
</dbReference>
<dbReference type="OrthoDB" id="2874149at2759"/>
<evidence type="ECO:0000313" key="12">
    <source>
        <dbReference type="EMBL" id="KAH6671581.1"/>
    </source>
</evidence>
<feature type="region of interest" description="Disordered" evidence="10">
    <location>
        <begin position="392"/>
        <end position="473"/>
    </location>
</feature>
<feature type="transmembrane region" description="Helical" evidence="11">
    <location>
        <begin position="63"/>
        <end position="86"/>
    </location>
</feature>
<keyword evidence="8 12" id="KW-0675">Receptor</keyword>
<evidence type="ECO:0000256" key="1">
    <source>
        <dbReference type="ARBA" id="ARBA00004141"/>
    </source>
</evidence>
<evidence type="ECO:0000256" key="2">
    <source>
        <dbReference type="ARBA" id="ARBA00011085"/>
    </source>
</evidence>
<dbReference type="Pfam" id="PF02076">
    <property type="entry name" value="STE3"/>
    <property type="match status" value="1"/>
</dbReference>
<protein>
    <submittedName>
        <fullName evidence="12">Pheromone A receptor-domain-containing protein</fullName>
    </submittedName>
</protein>
<feature type="transmembrane region" description="Helical" evidence="11">
    <location>
        <begin position="147"/>
        <end position="169"/>
    </location>
</feature>
<dbReference type="GO" id="GO:0004932">
    <property type="term" value="F:mating-type factor pheromone receptor activity"/>
    <property type="evidence" value="ECO:0007669"/>
    <property type="project" value="InterPro"/>
</dbReference>
<evidence type="ECO:0000256" key="10">
    <source>
        <dbReference type="SAM" id="MobiDB-lite"/>
    </source>
</evidence>
<gene>
    <name evidence="12" type="ORF">F5X68DRAFT_247305</name>
</gene>
<keyword evidence="3" id="KW-0589">Pheromone response</keyword>
<accession>A0A9P9A6E3</accession>
<keyword evidence="5 11" id="KW-1133">Transmembrane helix</keyword>
<evidence type="ECO:0000256" key="3">
    <source>
        <dbReference type="ARBA" id="ARBA00022507"/>
    </source>
</evidence>